<dbReference type="InterPro" id="IPR034122">
    <property type="entry name" value="Retropepsin-like_bacterial"/>
</dbReference>
<keyword evidence="3" id="KW-1185">Reference proteome</keyword>
<feature type="chain" id="PRO_5012200953" description="Peptidase A2 domain-containing protein" evidence="1">
    <location>
        <begin position="23"/>
        <end position="291"/>
    </location>
</feature>
<comment type="caution">
    <text evidence="2">The sequence shown here is derived from an EMBL/GenBank/DDBJ whole genome shotgun (WGS) entry which is preliminary data.</text>
</comment>
<dbReference type="Pfam" id="PF13650">
    <property type="entry name" value="Asp_protease_2"/>
    <property type="match status" value="2"/>
</dbReference>
<evidence type="ECO:0000313" key="3">
    <source>
        <dbReference type="Proteomes" id="UP000218151"/>
    </source>
</evidence>
<organism evidence="2 3">
    <name type="scientific">Sphingomonas lenta</name>
    <dbReference type="NCBI Taxonomy" id="1141887"/>
    <lineage>
        <taxon>Bacteria</taxon>
        <taxon>Pseudomonadati</taxon>
        <taxon>Pseudomonadota</taxon>
        <taxon>Alphaproteobacteria</taxon>
        <taxon>Sphingomonadales</taxon>
        <taxon>Sphingomonadaceae</taxon>
        <taxon>Sphingomonas</taxon>
    </lineage>
</organism>
<dbReference type="OrthoDB" id="7186856at2"/>
<accession>A0A2A2SGN1</accession>
<feature type="signal peptide" evidence="1">
    <location>
        <begin position="1"/>
        <end position="22"/>
    </location>
</feature>
<evidence type="ECO:0000313" key="2">
    <source>
        <dbReference type="EMBL" id="PAX08416.1"/>
    </source>
</evidence>
<dbReference type="EMBL" id="NSLI01000002">
    <property type="protein sequence ID" value="PAX08416.1"/>
    <property type="molecule type" value="Genomic_DNA"/>
</dbReference>
<dbReference type="AlphaFoldDB" id="A0A2A2SGN1"/>
<dbReference type="SUPFAM" id="SSF50630">
    <property type="entry name" value="Acid proteases"/>
    <property type="match status" value="1"/>
</dbReference>
<dbReference type="Gene3D" id="2.40.70.10">
    <property type="entry name" value="Acid Proteases"/>
    <property type="match status" value="2"/>
</dbReference>
<dbReference type="Proteomes" id="UP000218151">
    <property type="component" value="Unassembled WGS sequence"/>
</dbReference>
<dbReference type="CDD" id="cd05483">
    <property type="entry name" value="retropepsin_like_bacteria"/>
    <property type="match status" value="1"/>
</dbReference>
<keyword evidence="1" id="KW-0732">Signal</keyword>
<protein>
    <recommendedName>
        <fullName evidence="4">Peptidase A2 domain-containing protein</fullName>
    </recommendedName>
</protein>
<sequence length="291" mass="30555">MRPAMRKLVPALLLAAAVPATAEPLEVLPTGHPVAQVRLGDRGPYRFVIDTAASNTSLLPRLADQLPELRRDAADAPLNAASGRTTTQIAKLPRFVAHGRTFRDLPAFLLPAGPVDALGVDGVLGADVVSTYALEIDAPGRRWSLLDAPTPTMLRGTLPPVPFTLDAARAPRVTVMLNGKPVPAILDTGARATFVNWAAARLAGVTPDTPGLSSGGEAKGVSRHATPTASTTFEVAVGEYQRPAAKVRIADLPIFALVGMGNGPAMILGIDAFADRRIVIDHPRGQLHIAR</sequence>
<gene>
    <name evidence="2" type="ORF">CKY28_03220</name>
</gene>
<proteinExistence type="predicted"/>
<dbReference type="InterPro" id="IPR021109">
    <property type="entry name" value="Peptidase_aspartic_dom_sf"/>
</dbReference>
<evidence type="ECO:0008006" key="4">
    <source>
        <dbReference type="Google" id="ProtNLM"/>
    </source>
</evidence>
<evidence type="ECO:0000256" key="1">
    <source>
        <dbReference type="SAM" id="SignalP"/>
    </source>
</evidence>
<reference evidence="3" key="1">
    <citation type="submission" date="2017-09" db="EMBL/GenBank/DDBJ databases">
        <authorList>
            <person name="Feng G."/>
            <person name="Zhu H."/>
        </authorList>
    </citation>
    <scope>NUCLEOTIDE SEQUENCE [LARGE SCALE GENOMIC DNA]</scope>
    <source>
        <strain evidence="3">1PNM-20</strain>
    </source>
</reference>
<name>A0A2A2SGN1_9SPHN</name>